<dbReference type="KEGG" id="ptkz:JDV02_007685"/>
<proteinExistence type="predicted"/>
<dbReference type="EMBL" id="CP086360">
    <property type="protein sequence ID" value="UNI21725.1"/>
    <property type="molecule type" value="Genomic_DNA"/>
</dbReference>
<evidence type="ECO:0000313" key="1">
    <source>
        <dbReference type="EMBL" id="UNI21725.1"/>
    </source>
</evidence>
<sequence length="145" mass="16217">MAFCGRCAGLTLHDFYDRPIPFHRNLVDLKQSADAGCPFCSLCWASLLKITNKDRLGKLLRNESAWDEGERWTPTMWLMGGHFHTRGRAGAYIEISCGKPNQVASGGEPEEESNPRFSVSARLEVYELPGQPSTFRLLGRRSTAV</sequence>
<dbReference type="AlphaFoldDB" id="A0A9Q8VCJ9"/>
<dbReference type="RefSeq" id="XP_047845206.1">
    <property type="nucleotide sequence ID" value="XM_047989207.1"/>
</dbReference>
<reference evidence="1" key="1">
    <citation type="submission" date="2021-11" db="EMBL/GenBank/DDBJ databases">
        <title>Purpureocillium_takamizusanense_genome.</title>
        <authorList>
            <person name="Nguyen N.-H."/>
        </authorList>
    </citation>
    <scope>NUCLEOTIDE SEQUENCE</scope>
    <source>
        <strain evidence="1">PT3</strain>
    </source>
</reference>
<accession>A0A9Q8VCJ9</accession>
<evidence type="ECO:0000313" key="2">
    <source>
        <dbReference type="Proteomes" id="UP000829364"/>
    </source>
</evidence>
<dbReference type="Proteomes" id="UP000829364">
    <property type="component" value="Chromosome 7"/>
</dbReference>
<keyword evidence="2" id="KW-1185">Reference proteome</keyword>
<organism evidence="1 2">
    <name type="scientific">Purpureocillium takamizusanense</name>
    <dbReference type="NCBI Taxonomy" id="2060973"/>
    <lineage>
        <taxon>Eukaryota</taxon>
        <taxon>Fungi</taxon>
        <taxon>Dikarya</taxon>
        <taxon>Ascomycota</taxon>
        <taxon>Pezizomycotina</taxon>
        <taxon>Sordariomycetes</taxon>
        <taxon>Hypocreomycetidae</taxon>
        <taxon>Hypocreales</taxon>
        <taxon>Ophiocordycipitaceae</taxon>
        <taxon>Purpureocillium</taxon>
    </lineage>
</organism>
<dbReference type="OrthoDB" id="10460130at2759"/>
<name>A0A9Q8VCJ9_9HYPO</name>
<gene>
    <name evidence="1" type="ORF">JDV02_007685</name>
</gene>
<protein>
    <submittedName>
        <fullName evidence="1">Uncharacterized protein</fullName>
    </submittedName>
</protein>
<dbReference type="GeneID" id="72069633"/>